<organism evidence="9">
    <name type="scientific">marine sediment metagenome</name>
    <dbReference type="NCBI Taxonomy" id="412755"/>
    <lineage>
        <taxon>unclassified sequences</taxon>
        <taxon>metagenomes</taxon>
        <taxon>ecological metagenomes</taxon>
    </lineage>
</organism>
<evidence type="ECO:0000256" key="7">
    <source>
        <dbReference type="ARBA" id="ARBA00023211"/>
    </source>
</evidence>
<comment type="cofactor">
    <cofactor evidence="1">
        <name>Mn(2+)</name>
        <dbReference type="ChEBI" id="CHEBI:29035"/>
    </cofactor>
</comment>
<dbReference type="GO" id="GO:0006396">
    <property type="term" value="P:RNA processing"/>
    <property type="evidence" value="ECO:0007669"/>
    <property type="project" value="InterPro"/>
</dbReference>
<dbReference type="PANTHER" id="PTHR43749:SF2">
    <property type="entry name" value="RNA-SPLICING LIGASE RTCB"/>
    <property type="match status" value="1"/>
</dbReference>
<keyword evidence="4" id="KW-0479">Metal-binding</keyword>
<sequence>RDASDLPDSLGPYMGIVRDIIPAGVGKGHEYGPPSVVLRWLRLNPRELNERQAKAASSQLGSLGSGNHFFEVCLDERERVWLVLHSGSRGVGNQLAQGHIKMARKLGKQEGLEDPELMHFTQGTPEFETYIGDMLWAQDYARENRRLMVTKALLAFLQWVGKGTIARTINCHHNFAQVERHSGEDMWITRKGAVEVQDGQYGIIPGSMGTRSYIVKGLGNPLSYNSCAHGAGRRMSRTEAKRRFTPDDLRTRMEGKIWNDRDADHLVDEIPDSYKDIDQVMADQEDLVTVEHTLSQILNFKGQ</sequence>
<keyword evidence="5" id="KW-0547">Nucleotide-binding</keyword>
<dbReference type="GO" id="GO:0030145">
    <property type="term" value="F:manganese ion binding"/>
    <property type="evidence" value="ECO:0007669"/>
    <property type="project" value="TreeGrafter"/>
</dbReference>
<evidence type="ECO:0000256" key="3">
    <source>
        <dbReference type="ARBA" id="ARBA00022598"/>
    </source>
</evidence>
<dbReference type="InterPro" id="IPR052915">
    <property type="entry name" value="RtcB-like"/>
</dbReference>
<dbReference type="InterPro" id="IPR001233">
    <property type="entry name" value="RtcB"/>
</dbReference>
<dbReference type="PANTHER" id="PTHR43749">
    <property type="entry name" value="RNA-SPLICING LIGASE RTCB"/>
    <property type="match status" value="1"/>
</dbReference>
<dbReference type="GO" id="GO:0005525">
    <property type="term" value="F:GTP binding"/>
    <property type="evidence" value="ECO:0007669"/>
    <property type="project" value="UniProtKB-KW"/>
</dbReference>
<dbReference type="Gene3D" id="3.90.1860.10">
    <property type="entry name" value="tRNA-splicing ligase RtcB"/>
    <property type="match status" value="1"/>
</dbReference>
<keyword evidence="7" id="KW-0464">Manganese</keyword>
<evidence type="ECO:0000256" key="2">
    <source>
        <dbReference type="ARBA" id="ARBA00012726"/>
    </source>
</evidence>
<dbReference type="AlphaFoldDB" id="A0A0F8YTJ4"/>
<keyword evidence="6" id="KW-0342">GTP-binding</keyword>
<feature type="non-terminal residue" evidence="9">
    <location>
        <position position="1"/>
    </location>
</feature>
<reference evidence="9" key="1">
    <citation type="journal article" date="2015" name="Nature">
        <title>Complex archaea that bridge the gap between prokaryotes and eukaryotes.</title>
        <authorList>
            <person name="Spang A."/>
            <person name="Saw J.H."/>
            <person name="Jorgensen S.L."/>
            <person name="Zaremba-Niedzwiedzka K."/>
            <person name="Martijn J."/>
            <person name="Lind A.E."/>
            <person name="van Eijk R."/>
            <person name="Schleper C."/>
            <person name="Guy L."/>
            <person name="Ettema T.J."/>
        </authorList>
    </citation>
    <scope>NUCLEOTIDE SEQUENCE</scope>
</reference>
<dbReference type="GO" id="GO:0042245">
    <property type="term" value="P:RNA repair"/>
    <property type="evidence" value="ECO:0007669"/>
    <property type="project" value="TreeGrafter"/>
</dbReference>
<proteinExistence type="predicted"/>
<name>A0A0F8YTJ4_9ZZZZ</name>
<comment type="catalytic activity">
    <reaction evidence="8">
        <text>a 3'-end 3'-phospho-ribonucleotide-RNA + a 5'-end dephospho-ribonucleoside-RNA + GTP = a ribonucleotidyl-ribonucleotide-RNA + GMP + diphosphate</text>
        <dbReference type="Rhea" id="RHEA:68076"/>
        <dbReference type="Rhea" id="RHEA-COMP:10463"/>
        <dbReference type="Rhea" id="RHEA-COMP:13936"/>
        <dbReference type="Rhea" id="RHEA-COMP:17355"/>
        <dbReference type="ChEBI" id="CHEBI:33019"/>
        <dbReference type="ChEBI" id="CHEBI:37565"/>
        <dbReference type="ChEBI" id="CHEBI:58115"/>
        <dbReference type="ChEBI" id="CHEBI:83062"/>
        <dbReference type="ChEBI" id="CHEBI:138284"/>
        <dbReference type="ChEBI" id="CHEBI:173118"/>
        <dbReference type="EC" id="6.5.1.8"/>
    </reaction>
</comment>
<dbReference type="SUPFAM" id="SSF103365">
    <property type="entry name" value="Hypothetical protein PH1602"/>
    <property type="match status" value="1"/>
</dbReference>
<evidence type="ECO:0000256" key="8">
    <source>
        <dbReference type="ARBA" id="ARBA00047746"/>
    </source>
</evidence>
<dbReference type="InterPro" id="IPR036025">
    <property type="entry name" value="RtcB-like_sf"/>
</dbReference>
<evidence type="ECO:0000256" key="6">
    <source>
        <dbReference type="ARBA" id="ARBA00023134"/>
    </source>
</evidence>
<comment type="caution">
    <text evidence="9">The sequence shown here is derived from an EMBL/GenBank/DDBJ whole genome shotgun (WGS) entry which is preliminary data.</text>
</comment>
<accession>A0A0F8YTJ4</accession>
<dbReference type="EMBL" id="LAZR01051620">
    <property type="protein sequence ID" value="KKK84773.1"/>
    <property type="molecule type" value="Genomic_DNA"/>
</dbReference>
<dbReference type="Pfam" id="PF01139">
    <property type="entry name" value="RtcB"/>
    <property type="match status" value="1"/>
</dbReference>
<evidence type="ECO:0000313" key="9">
    <source>
        <dbReference type="EMBL" id="KKK84773.1"/>
    </source>
</evidence>
<dbReference type="GO" id="GO:0006281">
    <property type="term" value="P:DNA repair"/>
    <property type="evidence" value="ECO:0007669"/>
    <property type="project" value="TreeGrafter"/>
</dbReference>
<evidence type="ECO:0000256" key="4">
    <source>
        <dbReference type="ARBA" id="ARBA00022723"/>
    </source>
</evidence>
<dbReference type="GO" id="GO:0003909">
    <property type="term" value="F:DNA ligase activity"/>
    <property type="evidence" value="ECO:0007669"/>
    <property type="project" value="TreeGrafter"/>
</dbReference>
<dbReference type="GO" id="GO:0170057">
    <property type="term" value="F:RNA ligase (GTP) activity"/>
    <property type="evidence" value="ECO:0007669"/>
    <property type="project" value="UniProtKB-EC"/>
</dbReference>
<gene>
    <name evidence="9" type="ORF">LCGC14_2779950</name>
</gene>
<keyword evidence="3" id="KW-0436">Ligase</keyword>
<evidence type="ECO:0000256" key="5">
    <source>
        <dbReference type="ARBA" id="ARBA00022741"/>
    </source>
</evidence>
<dbReference type="EC" id="6.5.1.8" evidence="2"/>
<protein>
    <recommendedName>
        <fullName evidence="2">3'-phosphate/5'-hydroxy nucleic acid ligase</fullName>
        <ecNumber evidence="2">6.5.1.8</ecNumber>
    </recommendedName>
</protein>
<evidence type="ECO:0000256" key="1">
    <source>
        <dbReference type="ARBA" id="ARBA00001936"/>
    </source>
</evidence>